<evidence type="ECO:0000313" key="3">
    <source>
        <dbReference type="Proteomes" id="UP000029120"/>
    </source>
</evidence>
<dbReference type="eggNOG" id="ENOG502RYA3">
    <property type="taxonomic scope" value="Eukaryota"/>
</dbReference>
<sequence length="230" mass="25417">MATQTKPSSSKIVPRDGSSSLASRVKIDPSFKDKKKIATSTRPIMSDTKPRSVTSTTVTAKSEAKPKTPVNSVKSTTTTSKVPVNSVKSTATTSAAASLAKGKVKREKKVYSLAGQKFDPPEEREPLRIFYESLSKQRPGSEMAEFWLMEHGMLSAEKAKRAHEKKLRKMKQIRMGTPAKPAPSYSSKPESSQRTSMSKSNGLDARKKKKVVDDDDDDDDFILSHKRRKV</sequence>
<accession>A0A087G6B8</accession>
<dbReference type="Proteomes" id="UP000029120">
    <property type="component" value="Chromosome 8"/>
</dbReference>
<feature type="compositionally biased region" description="Polar residues" evidence="1">
    <location>
        <begin position="51"/>
        <end position="60"/>
    </location>
</feature>
<feature type="region of interest" description="Disordered" evidence="1">
    <location>
        <begin position="158"/>
        <end position="230"/>
    </location>
</feature>
<dbReference type="Gramene" id="KFK25420">
    <property type="protein sequence ID" value="KFK25420"/>
    <property type="gene ID" value="AALP_AA8G112700"/>
</dbReference>
<keyword evidence="3" id="KW-1185">Reference proteome</keyword>
<evidence type="ECO:0000313" key="2">
    <source>
        <dbReference type="EMBL" id="KFK25420.1"/>
    </source>
</evidence>
<dbReference type="OrthoDB" id="361835at2759"/>
<feature type="compositionally biased region" description="Polar residues" evidence="1">
    <location>
        <begin position="1"/>
        <end position="22"/>
    </location>
</feature>
<dbReference type="AlphaFoldDB" id="A0A087G6B8"/>
<reference evidence="3" key="1">
    <citation type="journal article" date="2015" name="Nat. Plants">
        <title>Genome expansion of Arabis alpina linked with retrotransposition and reduced symmetric DNA methylation.</title>
        <authorList>
            <person name="Willing E.M."/>
            <person name="Rawat V."/>
            <person name="Mandakova T."/>
            <person name="Maumus F."/>
            <person name="James G.V."/>
            <person name="Nordstroem K.J."/>
            <person name="Becker C."/>
            <person name="Warthmann N."/>
            <person name="Chica C."/>
            <person name="Szarzynska B."/>
            <person name="Zytnicki M."/>
            <person name="Albani M.C."/>
            <person name="Kiefer C."/>
            <person name="Bergonzi S."/>
            <person name="Castaings L."/>
            <person name="Mateos J.L."/>
            <person name="Berns M.C."/>
            <person name="Bujdoso N."/>
            <person name="Piofczyk T."/>
            <person name="de Lorenzo L."/>
            <person name="Barrero-Sicilia C."/>
            <person name="Mateos I."/>
            <person name="Piednoel M."/>
            <person name="Hagmann J."/>
            <person name="Chen-Min-Tao R."/>
            <person name="Iglesias-Fernandez R."/>
            <person name="Schuster S.C."/>
            <person name="Alonso-Blanco C."/>
            <person name="Roudier F."/>
            <person name="Carbonero P."/>
            <person name="Paz-Ares J."/>
            <person name="Davis S.J."/>
            <person name="Pecinka A."/>
            <person name="Quesneville H."/>
            <person name="Colot V."/>
            <person name="Lysak M.A."/>
            <person name="Weigel D."/>
            <person name="Coupland G."/>
            <person name="Schneeberger K."/>
        </authorList>
    </citation>
    <scope>NUCLEOTIDE SEQUENCE [LARGE SCALE GENOMIC DNA]</scope>
    <source>
        <strain evidence="3">cv. Pajares</strain>
    </source>
</reference>
<organism evidence="2 3">
    <name type="scientific">Arabis alpina</name>
    <name type="common">Alpine rock-cress</name>
    <dbReference type="NCBI Taxonomy" id="50452"/>
    <lineage>
        <taxon>Eukaryota</taxon>
        <taxon>Viridiplantae</taxon>
        <taxon>Streptophyta</taxon>
        <taxon>Embryophyta</taxon>
        <taxon>Tracheophyta</taxon>
        <taxon>Spermatophyta</taxon>
        <taxon>Magnoliopsida</taxon>
        <taxon>eudicotyledons</taxon>
        <taxon>Gunneridae</taxon>
        <taxon>Pentapetalae</taxon>
        <taxon>rosids</taxon>
        <taxon>malvids</taxon>
        <taxon>Brassicales</taxon>
        <taxon>Brassicaceae</taxon>
        <taxon>Arabideae</taxon>
        <taxon>Arabis</taxon>
    </lineage>
</organism>
<dbReference type="PANTHER" id="PTHR33828:SF1">
    <property type="entry name" value="OS05G0596200 PROTEIN"/>
    <property type="match status" value="1"/>
</dbReference>
<evidence type="ECO:0000256" key="1">
    <source>
        <dbReference type="SAM" id="MobiDB-lite"/>
    </source>
</evidence>
<dbReference type="OMA" id="RMGTPSK"/>
<proteinExistence type="predicted"/>
<gene>
    <name evidence="2" type="ordered locus">AALP_Aa8g112700</name>
</gene>
<name>A0A087G6B8_ARAAL</name>
<feature type="compositionally biased region" description="Low complexity" evidence="1">
    <location>
        <begin position="67"/>
        <end position="84"/>
    </location>
</feature>
<dbReference type="PANTHER" id="PTHR33828">
    <property type="entry name" value="OS05G0596200 PROTEIN"/>
    <property type="match status" value="1"/>
</dbReference>
<feature type="compositionally biased region" description="Low complexity" evidence="1">
    <location>
        <begin position="178"/>
        <end position="192"/>
    </location>
</feature>
<dbReference type="EMBL" id="CM002876">
    <property type="protein sequence ID" value="KFK25420.1"/>
    <property type="molecule type" value="Genomic_DNA"/>
</dbReference>
<protein>
    <submittedName>
        <fullName evidence="2">Uncharacterized protein</fullName>
    </submittedName>
</protein>
<feature type="region of interest" description="Disordered" evidence="1">
    <location>
        <begin position="1"/>
        <end position="84"/>
    </location>
</feature>
<feature type="compositionally biased region" description="Basic residues" evidence="1">
    <location>
        <begin position="160"/>
        <end position="172"/>
    </location>
</feature>